<keyword evidence="2" id="KW-0472">Membrane</keyword>
<dbReference type="GO" id="GO:0015562">
    <property type="term" value="F:efflux transmembrane transporter activity"/>
    <property type="evidence" value="ECO:0007669"/>
    <property type="project" value="InterPro"/>
</dbReference>
<evidence type="ECO:0000256" key="2">
    <source>
        <dbReference type="RuleBase" id="RU362097"/>
    </source>
</evidence>
<keyword evidence="2" id="KW-0564">Palmitate</keyword>
<sequence>MIAKDWSLFDLNKYIKFILVLPITLLQTSCMVGPNFHSPVPPKVKKFTEKTLPAKTVSTPGAGGQAQKFLADKDIPLLWWELYHSPELNQLIRMGLSNSPNLAAASAALREAQENLKVQIGNSMWPAIDATQSVQRQRYAGVQIGLPTDSQTFNLVYTYFNLSYTLDVFGGARRQIEALKAQVDYQQFQVMAAYLTLTSNIVTTSVAMASFQAQINATLDLIKAEQGLLNILNKQYRLGAVSRENVLTQETLLQQTKATLPPLQKSLSQAKHTLTTLVGTFPEVSLPVIHLDSLHLPTELPISLPSNLVRQRPDVRAAEALLHQACAQIGVATANLFPQFTINANEGWLNTSFANLFTKRHEVWALTGQVVQPLFHGGALMAQRRSAVAAYQQTAAQYRQTVLQAFQNVADVLTGIEVDARTLQAQIRAENAARAALNLTSKQYRLGGVSYINLLNAQQQYQQTRITRIQAQALRYSDTAALFQALGGGWWHKPWCVKECL</sequence>
<reference evidence="3 4" key="1">
    <citation type="submission" date="2018-06" db="EMBL/GenBank/DDBJ databases">
        <authorList>
            <consortium name="Pathogen Informatics"/>
            <person name="Doyle S."/>
        </authorList>
    </citation>
    <scope>NUCLEOTIDE SEQUENCE [LARGE SCALE GENOMIC DNA]</scope>
    <source>
        <strain evidence="3 4">NCTC11532</strain>
    </source>
</reference>
<dbReference type="InterPro" id="IPR010131">
    <property type="entry name" value="MdtP/NodT-like"/>
</dbReference>
<comment type="similarity">
    <text evidence="1 2">Belongs to the outer membrane factor (OMF) (TC 1.B.17) family.</text>
</comment>
<keyword evidence="2" id="KW-1134">Transmembrane beta strand</keyword>
<dbReference type="Gene3D" id="2.20.200.10">
    <property type="entry name" value="Outer membrane efflux proteins (OEP)"/>
    <property type="match status" value="1"/>
</dbReference>
<proteinExistence type="inferred from homology"/>
<dbReference type="Proteomes" id="UP000255297">
    <property type="component" value="Unassembled WGS sequence"/>
</dbReference>
<keyword evidence="4" id="KW-1185">Reference proteome</keyword>
<dbReference type="PANTHER" id="PTHR30203:SF33">
    <property type="entry name" value="BLR4455 PROTEIN"/>
    <property type="match status" value="1"/>
</dbReference>
<organism evidence="3 4">
    <name type="scientific">Legionella wadsworthii</name>
    <dbReference type="NCBI Taxonomy" id="28088"/>
    <lineage>
        <taxon>Bacteria</taxon>
        <taxon>Pseudomonadati</taxon>
        <taxon>Pseudomonadota</taxon>
        <taxon>Gammaproteobacteria</taxon>
        <taxon>Legionellales</taxon>
        <taxon>Legionellaceae</taxon>
        <taxon>Legionella</taxon>
    </lineage>
</organism>
<dbReference type="STRING" id="1122170.GCA_000701265_02489"/>
<dbReference type="NCBIfam" id="TIGR01845">
    <property type="entry name" value="outer_NodT"/>
    <property type="match status" value="1"/>
</dbReference>
<dbReference type="SUPFAM" id="SSF56954">
    <property type="entry name" value="Outer membrane efflux proteins (OEP)"/>
    <property type="match status" value="1"/>
</dbReference>
<dbReference type="GO" id="GO:0009279">
    <property type="term" value="C:cell outer membrane"/>
    <property type="evidence" value="ECO:0007669"/>
    <property type="project" value="UniProtKB-SubCell"/>
</dbReference>
<gene>
    <name evidence="3" type="primary">oprM_4</name>
    <name evidence="3" type="ORF">NCTC11532_02567</name>
</gene>
<dbReference type="EMBL" id="UGPB01000001">
    <property type="protein sequence ID" value="STY30800.1"/>
    <property type="molecule type" value="Genomic_DNA"/>
</dbReference>
<dbReference type="Pfam" id="PF02321">
    <property type="entry name" value="OEP"/>
    <property type="match status" value="2"/>
</dbReference>
<keyword evidence="2" id="KW-0449">Lipoprotein</keyword>
<evidence type="ECO:0000313" key="3">
    <source>
        <dbReference type="EMBL" id="STY30800.1"/>
    </source>
</evidence>
<evidence type="ECO:0000313" key="4">
    <source>
        <dbReference type="Proteomes" id="UP000255297"/>
    </source>
</evidence>
<evidence type="ECO:0000256" key="1">
    <source>
        <dbReference type="ARBA" id="ARBA00007613"/>
    </source>
</evidence>
<dbReference type="Gene3D" id="1.20.1600.10">
    <property type="entry name" value="Outer membrane efflux proteins (OEP)"/>
    <property type="match status" value="1"/>
</dbReference>
<dbReference type="PANTHER" id="PTHR30203">
    <property type="entry name" value="OUTER MEMBRANE CATION EFFLUX PROTEIN"/>
    <property type="match status" value="1"/>
</dbReference>
<dbReference type="AlphaFoldDB" id="A0A378LUG4"/>
<comment type="subcellular location">
    <subcellularLocation>
        <location evidence="2">Cell outer membrane</location>
        <topology evidence="2">Lipid-anchor</topology>
    </subcellularLocation>
</comment>
<dbReference type="InterPro" id="IPR003423">
    <property type="entry name" value="OMP_efflux"/>
</dbReference>
<protein>
    <submittedName>
        <fullName evidence="3">Outer membrane efflux protein</fullName>
    </submittedName>
</protein>
<name>A0A378LUG4_9GAMM</name>
<keyword evidence="2" id="KW-0812">Transmembrane</keyword>
<accession>A0A378LUG4</accession>